<keyword evidence="4" id="KW-0488">Methylation</keyword>
<evidence type="ECO:0000259" key="12">
    <source>
        <dbReference type="Pfam" id="PF12019"/>
    </source>
</evidence>
<proteinExistence type="inferred from homology"/>
<dbReference type="SUPFAM" id="SSF54523">
    <property type="entry name" value="Pili subunits"/>
    <property type="match status" value="1"/>
</dbReference>
<evidence type="ECO:0000256" key="1">
    <source>
        <dbReference type="ARBA" id="ARBA00004377"/>
    </source>
</evidence>
<dbReference type="GO" id="GO:0015627">
    <property type="term" value="C:type II protein secretion system complex"/>
    <property type="evidence" value="ECO:0007669"/>
    <property type="project" value="InterPro"/>
</dbReference>
<name>A0A4R0PJ74_9HYPH</name>
<evidence type="ECO:0000256" key="10">
    <source>
        <dbReference type="ARBA" id="ARBA00030775"/>
    </source>
</evidence>
<keyword evidence="8 11" id="KW-0472">Membrane</keyword>
<keyword evidence="5" id="KW-0997">Cell inner membrane</keyword>
<evidence type="ECO:0000313" key="14">
    <source>
        <dbReference type="Proteomes" id="UP000291301"/>
    </source>
</evidence>
<feature type="transmembrane region" description="Helical" evidence="11">
    <location>
        <begin position="20"/>
        <end position="44"/>
    </location>
</feature>
<organism evidence="13 14">
    <name type="scientific">Oricola cellulosilytica</name>
    <dbReference type="NCBI Taxonomy" id="1429082"/>
    <lineage>
        <taxon>Bacteria</taxon>
        <taxon>Pseudomonadati</taxon>
        <taxon>Pseudomonadota</taxon>
        <taxon>Alphaproteobacteria</taxon>
        <taxon>Hyphomicrobiales</taxon>
        <taxon>Ahrensiaceae</taxon>
        <taxon>Oricola</taxon>
    </lineage>
</organism>
<evidence type="ECO:0000256" key="3">
    <source>
        <dbReference type="ARBA" id="ARBA00022475"/>
    </source>
</evidence>
<feature type="domain" description="General secretion pathway GspH" evidence="12">
    <location>
        <begin position="52"/>
        <end position="149"/>
    </location>
</feature>
<dbReference type="Proteomes" id="UP000291301">
    <property type="component" value="Unassembled WGS sequence"/>
</dbReference>
<dbReference type="GO" id="GO:0015628">
    <property type="term" value="P:protein secretion by the type II secretion system"/>
    <property type="evidence" value="ECO:0007669"/>
    <property type="project" value="InterPro"/>
</dbReference>
<evidence type="ECO:0000256" key="5">
    <source>
        <dbReference type="ARBA" id="ARBA00022519"/>
    </source>
</evidence>
<protein>
    <recommendedName>
        <fullName evidence="2">Type II secretion system protein H</fullName>
    </recommendedName>
    <alternativeName>
        <fullName evidence="10">General secretion pathway protein H</fullName>
    </alternativeName>
</protein>
<keyword evidence="3" id="KW-1003">Cell membrane</keyword>
<dbReference type="InterPro" id="IPR012902">
    <property type="entry name" value="N_methyl_site"/>
</dbReference>
<dbReference type="Pfam" id="PF12019">
    <property type="entry name" value="GspH"/>
    <property type="match status" value="1"/>
</dbReference>
<dbReference type="EMBL" id="SJST01000001">
    <property type="protein sequence ID" value="TCD16664.1"/>
    <property type="molecule type" value="Genomic_DNA"/>
</dbReference>
<dbReference type="AlphaFoldDB" id="A0A4R0PJ74"/>
<sequence>MMLAPRTRGRPLCPENGFTLAEMLVVIAIAGLVGLTVSQSAVFLRKATTKAAADTIAAEMRKVALQAVTQGTARSIRVDVKNGLVFGDGPEPVFSASENFALEITTAAELAETGDAGRILFFPDGISSGGEVRIIGGGGRGNAVSVNWLTGSIATRAIE</sequence>
<comment type="similarity">
    <text evidence="9">Belongs to the GSP H family.</text>
</comment>
<keyword evidence="7 11" id="KW-1133">Transmembrane helix</keyword>
<evidence type="ECO:0000256" key="7">
    <source>
        <dbReference type="ARBA" id="ARBA00022989"/>
    </source>
</evidence>
<gene>
    <name evidence="13" type="primary">gspH</name>
    <name evidence="13" type="ORF">E0D97_04430</name>
</gene>
<dbReference type="InterPro" id="IPR045584">
    <property type="entry name" value="Pilin-like"/>
</dbReference>
<dbReference type="NCBIfam" id="TIGR02532">
    <property type="entry name" value="IV_pilin_GFxxxE"/>
    <property type="match status" value="1"/>
</dbReference>
<dbReference type="GO" id="GO:0005886">
    <property type="term" value="C:plasma membrane"/>
    <property type="evidence" value="ECO:0007669"/>
    <property type="project" value="UniProtKB-SubCell"/>
</dbReference>
<dbReference type="Pfam" id="PF07963">
    <property type="entry name" value="N_methyl"/>
    <property type="match status" value="1"/>
</dbReference>
<accession>A0A4R0PJ74</accession>
<evidence type="ECO:0000256" key="4">
    <source>
        <dbReference type="ARBA" id="ARBA00022481"/>
    </source>
</evidence>
<keyword evidence="14" id="KW-1185">Reference proteome</keyword>
<comment type="subcellular location">
    <subcellularLocation>
        <location evidence="1">Cell inner membrane</location>
        <topology evidence="1">Single-pass membrane protein</topology>
    </subcellularLocation>
</comment>
<evidence type="ECO:0000256" key="11">
    <source>
        <dbReference type="SAM" id="Phobius"/>
    </source>
</evidence>
<comment type="caution">
    <text evidence="13">The sequence shown here is derived from an EMBL/GenBank/DDBJ whole genome shotgun (WGS) entry which is preliminary data.</text>
</comment>
<evidence type="ECO:0000256" key="8">
    <source>
        <dbReference type="ARBA" id="ARBA00023136"/>
    </source>
</evidence>
<evidence type="ECO:0000256" key="6">
    <source>
        <dbReference type="ARBA" id="ARBA00022692"/>
    </source>
</evidence>
<keyword evidence="6 11" id="KW-0812">Transmembrane</keyword>
<evidence type="ECO:0000256" key="2">
    <source>
        <dbReference type="ARBA" id="ARBA00021549"/>
    </source>
</evidence>
<evidence type="ECO:0000313" key="13">
    <source>
        <dbReference type="EMBL" id="TCD16664.1"/>
    </source>
</evidence>
<evidence type="ECO:0000256" key="9">
    <source>
        <dbReference type="ARBA" id="ARBA00025772"/>
    </source>
</evidence>
<reference evidence="13 14" key="1">
    <citation type="journal article" date="2015" name="Antonie Van Leeuwenhoek">
        <title>Oricola cellulosilytica gen. nov., sp. nov., a cellulose-degrading bacterium of the family Phyllobacteriaceae isolated from surface seashore water, and emended descriptions of Mesorhizobium loti and Phyllobacterium myrsinacearum.</title>
        <authorList>
            <person name="Hameed A."/>
            <person name="Shahina M."/>
            <person name="Lai W.A."/>
            <person name="Lin S.Y."/>
            <person name="Young L.S."/>
            <person name="Liu Y.C."/>
            <person name="Hsu Y.H."/>
            <person name="Young C.C."/>
        </authorList>
    </citation>
    <scope>NUCLEOTIDE SEQUENCE [LARGE SCALE GENOMIC DNA]</scope>
    <source>
        <strain evidence="13 14">KCTC 52183</strain>
    </source>
</reference>
<dbReference type="InterPro" id="IPR022346">
    <property type="entry name" value="T2SS_GspH"/>
</dbReference>